<protein>
    <recommendedName>
        <fullName evidence="5">RING-type domain-containing protein</fullName>
    </recommendedName>
</protein>
<proteinExistence type="predicted"/>
<dbReference type="PANTHER" id="PTHR25462">
    <property type="entry name" value="BONUS, ISOFORM C-RELATED"/>
    <property type="match status" value="1"/>
</dbReference>
<dbReference type="AlphaFoldDB" id="A0A9D4LPC6"/>
<evidence type="ECO:0000256" key="3">
    <source>
        <dbReference type="ARBA" id="ARBA00022833"/>
    </source>
</evidence>
<evidence type="ECO:0000256" key="1">
    <source>
        <dbReference type="ARBA" id="ARBA00022723"/>
    </source>
</evidence>
<dbReference type="InterPro" id="IPR001841">
    <property type="entry name" value="Znf_RING"/>
</dbReference>
<dbReference type="GO" id="GO:0008270">
    <property type="term" value="F:zinc ion binding"/>
    <property type="evidence" value="ECO:0007669"/>
    <property type="project" value="UniProtKB-KW"/>
</dbReference>
<dbReference type="Gene3D" id="3.30.40.10">
    <property type="entry name" value="Zinc/RING finger domain, C3HC4 (zinc finger)"/>
    <property type="match status" value="1"/>
</dbReference>
<dbReference type="SUPFAM" id="SSF57845">
    <property type="entry name" value="B-box zinc-binding domain"/>
    <property type="match status" value="1"/>
</dbReference>
<accession>A0A9D4LPC6</accession>
<evidence type="ECO:0000256" key="4">
    <source>
        <dbReference type="PROSITE-ProRule" id="PRU00175"/>
    </source>
</evidence>
<dbReference type="Gene3D" id="2.120.10.30">
    <property type="entry name" value="TolB, C-terminal domain"/>
    <property type="match status" value="1"/>
</dbReference>
<reference evidence="6" key="1">
    <citation type="journal article" date="2019" name="bioRxiv">
        <title>The Genome of the Zebra Mussel, Dreissena polymorpha: A Resource for Invasive Species Research.</title>
        <authorList>
            <person name="McCartney M.A."/>
            <person name="Auch B."/>
            <person name="Kono T."/>
            <person name="Mallez S."/>
            <person name="Zhang Y."/>
            <person name="Obille A."/>
            <person name="Becker A."/>
            <person name="Abrahante J.E."/>
            <person name="Garbe J."/>
            <person name="Badalamenti J.P."/>
            <person name="Herman A."/>
            <person name="Mangelson H."/>
            <person name="Liachko I."/>
            <person name="Sullivan S."/>
            <person name="Sone E.D."/>
            <person name="Koren S."/>
            <person name="Silverstein K.A.T."/>
            <person name="Beckman K.B."/>
            <person name="Gohl D.M."/>
        </authorList>
    </citation>
    <scope>NUCLEOTIDE SEQUENCE</scope>
    <source>
        <strain evidence="6">Duluth1</strain>
        <tissue evidence="6">Whole animal</tissue>
    </source>
</reference>
<comment type="caution">
    <text evidence="6">The sequence shown here is derived from an EMBL/GenBank/DDBJ whole genome shotgun (WGS) entry which is preliminary data.</text>
</comment>
<evidence type="ECO:0000256" key="2">
    <source>
        <dbReference type="ARBA" id="ARBA00022771"/>
    </source>
</evidence>
<keyword evidence="1" id="KW-0479">Metal-binding</keyword>
<dbReference type="PROSITE" id="PS00518">
    <property type="entry name" value="ZF_RING_1"/>
    <property type="match status" value="1"/>
</dbReference>
<dbReference type="Proteomes" id="UP000828390">
    <property type="component" value="Unassembled WGS sequence"/>
</dbReference>
<dbReference type="SUPFAM" id="SSF57850">
    <property type="entry name" value="RING/U-box"/>
    <property type="match status" value="1"/>
</dbReference>
<dbReference type="SMART" id="SM00184">
    <property type="entry name" value="RING"/>
    <property type="match status" value="1"/>
</dbReference>
<dbReference type="InterPro" id="IPR047153">
    <property type="entry name" value="TRIM45/56/19-like"/>
</dbReference>
<dbReference type="InterPro" id="IPR018957">
    <property type="entry name" value="Znf_C3HC4_RING-type"/>
</dbReference>
<keyword evidence="7" id="KW-1185">Reference proteome</keyword>
<keyword evidence="3" id="KW-0862">Zinc</keyword>
<feature type="domain" description="RING-type" evidence="5">
    <location>
        <begin position="17"/>
        <end position="60"/>
    </location>
</feature>
<dbReference type="InterPro" id="IPR011042">
    <property type="entry name" value="6-blade_b-propeller_TolB-like"/>
</dbReference>
<dbReference type="InterPro" id="IPR013083">
    <property type="entry name" value="Znf_RING/FYVE/PHD"/>
</dbReference>
<sequence length="601" mass="68206">MASNTDKVRVNKEYLKCSIHWDTFDKPRLLPCNHSLCHDCLSNLIKTCEGSSKFRCPVCKRDVHTREKILTSNVAQLVETFPINLALLRILECSEQPDNRGGNKAELDRKHFLESLLKCKVHKTKLIDHLCETHNEVCCDECVLDDHKNCPCQHLSDIVNERQNTEDLLQLKDCINTTNSKIDKLVGFHQKRSKEHERLIQAATFELKRKRTRVEKSVTTLIGKVKTNSKLKGKELAVIFAEKQKSYNGIMKQLNRCKEHLLIAKQSKHMLLNILMKQCTARIIQKLSKDITLVENNNSKRRMIRTKCLNIETVKLSLKKQVIISESPPTNCTINVDSHPMLQPTSRLRNCLWVSDKVIVGIEMPNCLALIDVEKKIALFIYPCSSEPYSLSEKEDARVVVCFPGKDTSTLETMEVTDSEIKLDKTLTIPFTAHAACFNSDKRLYVCLSLSKNLAFLDEEGTFLSSIVLPPSTYDYLIPSVDFTMFYIVSSLNGVVTIVDVGGRNTTKYRHGDLKLPGFPAVDLEGNIYIPSCHGNCVHQVDRHGTKGRTLLINEVMRPSCVSFNMTGIRMAVTELYSCQLKVFHRSLLVQSNTSNICAMM</sequence>
<dbReference type="EMBL" id="JAIWYP010000002">
    <property type="protein sequence ID" value="KAH3860381.1"/>
    <property type="molecule type" value="Genomic_DNA"/>
</dbReference>
<organism evidence="6 7">
    <name type="scientific">Dreissena polymorpha</name>
    <name type="common">Zebra mussel</name>
    <name type="synonym">Mytilus polymorpha</name>
    <dbReference type="NCBI Taxonomy" id="45954"/>
    <lineage>
        <taxon>Eukaryota</taxon>
        <taxon>Metazoa</taxon>
        <taxon>Spiralia</taxon>
        <taxon>Lophotrochozoa</taxon>
        <taxon>Mollusca</taxon>
        <taxon>Bivalvia</taxon>
        <taxon>Autobranchia</taxon>
        <taxon>Heteroconchia</taxon>
        <taxon>Euheterodonta</taxon>
        <taxon>Imparidentia</taxon>
        <taxon>Neoheterodontei</taxon>
        <taxon>Myida</taxon>
        <taxon>Dreissenoidea</taxon>
        <taxon>Dreissenidae</taxon>
        <taxon>Dreissena</taxon>
    </lineage>
</organism>
<dbReference type="PANTHER" id="PTHR25462:SF296">
    <property type="entry name" value="MEIOTIC P26, ISOFORM F"/>
    <property type="match status" value="1"/>
</dbReference>
<dbReference type="SUPFAM" id="SSF101898">
    <property type="entry name" value="NHL repeat"/>
    <property type="match status" value="1"/>
</dbReference>
<name>A0A9D4LPC6_DREPO</name>
<evidence type="ECO:0000313" key="7">
    <source>
        <dbReference type="Proteomes" id="UP000828390"/>
    </source>
</evidence>
<dbReference type="Pfam" id="PF00097">
    <property type="entry name" value="zf-C3HC4"/>
    <property type="match status" value="1"/>
</dbReference>
<reference evidence="6" key="2">
    <citation type="submission" date="2020-11" db="EMBL/GenBank/DDBJ databases">
        <authorList>
            <person name="McCartney M.A."/>
            <person name="Auch B."/>
            <person name="Kono T."/>
            <person name="Mallez S."/>
            <person name="Becker A."/>
            <person name="Gohl D.M."/>
            <person name="Silverstein K.A.T."/>
            <person name="Koren S."/>
            <person name="Bechman K.B."/>
            <person name="Herman A."/>
            <person name="Abrahante J.E."/>
            <person name="Garbe J."/>
        </authorList>
    </citation>
    <scope>NUCLEOTIDE SEQUENCE</scope>
    <source>
        <strain evidence="6">Duluth1</strain>
        <tissue evidence="6">Whole animal</tissue>
    </source>
</reference>
<dbReference type="CDD" id="cd19756">
    <property type="entry name" value="Bbox2"/>
    <property type="match status" value="1"/>
</dbReference>
<gene>
    <name evidence="6" type="ORF">DPMN_023279</name>
</gene>
<keyword evidence="2 4" id="KW-0863">Zinc-finger</keyword>
<dbReference type="PROSITE" id="PS50089">
    <property type="entry name" value="ZF_RING_2"/>
    <property type="match status" value="1"/>
</dbReference>
<evidence type="ECO:0000313" key="6">
    <source>
        <dbReference type="EMBL" id="KAH3860381.1"/>
    </source>
</evidence>
<evidence type="ECO:0000259" key="5">
    <source>
        <dbReference type="PROSITE" id="PS50089"/>
    </source>
</evidence>
<dbReference type="InterPro" id="IPR017907">
    <property type="entry name" value="Znf_RING_CS"/>
</dbReference>